<dbReference type="InterPro" id="IPR017907">
    <property type="entry name" value="Znf_RING_CS"/>
</dbReference>
<evidence type="ECO:0000256" key="5">
    <source>
        <dbReference type="ARBA" id="ARBA00022786"/>
    </source>
</evidence>
<protein>
    <recommendedName>
        <fullName evidence="14">RING-type domain-containing protein</fullName>
    </recommendedName>
</protein>
<dbReference type="GeneID" id="54477607"/>
<evidence type="ECO:0000313" key="12">
    <source>
        <dbReference type="EMBL" id="KAF2486559.1"/>
    </source>
</evidence>
<keyword evidence="7 8" id="KW-0103">Bromodomain</keyword>
<sequence length="548" mass="60057">MAVPRTPENKAAVADTVPLRSCIACCMTEKESTLLRPCRACNHDYCTECVLDMFITATHDSTRMPPRCCALLPIHTIIAELSDEEAAEYRAKVEEWITPVKTYCPSPTCSAFISDRLIPCDTPAKPAPLPPSIVSILQEVLPAIAASSSARFFRGEMDISELPGFTKVVKNPIDLTMIQDNISKYHSIKEVTADMRHLVSNAVDYNGVKHPVSHAARRLYAEYTDQLSAVTDRLIKYTAKEPAPKIFACPKCHVAICPSCKQIEHAGRPCDTRAAEEEAAMLERFGYKRCPRCNAGVKKMYGCSHIQCVCGGHWCYYCQRSTSECDGGCGEYSEGDDEEEEEEESEEDDESDEEEGGMDAVTSGRDVERVEGGQPAQSGNTGNSTHPPPAAAAAAPPPPPPERFVNLDAGPQRVWAEGDYDFGSEPGDEPFAQVWSCRHYFMTCEAPPADGINRGNLDRMECNRCFERVIACKPAPLSGLPQHLLKMKKRRKAGSRPKGMLLPAESSEILNEAAAAAAGSKEALECEICHIIVCSSCRNKYDAEDDAD</sequence>
<accession>A0A6A6Q3G2</accession>
<dbReference type="SMART" id="SM00297">
    <property type="entry name" value="BROMO"/>
    <property type="match status" value="1"/>
</dbReference>
<dbReference type="GO" id="GO:0016567">
    <property type="term" value="P:protein ubiquitination"/>
    <property type="evidence" value="ECO:0007669"/>
    <property type="project" value="InterPro"/>
</dbReference>
<dbReference type="Pfam" id="PF26200">
    <property type="entry name" value="Rcat_RNF216"/>
    <property type="match status" value="1"/>
</dbReference>
<evidence type="ECO:0000256" key="4">
    <source>
        <dbReference type="ARBA" id="ARBA00022771"/>
    </source>
</evidence>
<dbReference type="SUPFAM" id="SSF57850">
    <property type="entry name" value="RING/U-box"/>
    <property type="match status" value="1"/>
</dbReference>
<keyword evidence="1" id="KW-0808">Transferase</keyword>
<evidence type="ECO:0000256" key="8">
    <source>
        <dbReference type="PROSITE-ProRule" id="PRU00035"/>
    </source>
</evidence>
<keyword evidence="5" id="KW-0833">Ubl conjugation pathway</keyword>
<evidence type="ECO:0000256" key="6">
    <source>
        <dbReference type="ARBA" id="ARBA00022833"/>
    </source>
</evidence>
<feature type="region of interest" description="Disordered" evidence="9">
    <location>
        <begin position="329"/>
        <end position="407"/>
    </location>
</feature>
<dbReference type="AlphaFoldDB" id="A0A6A6Q3G2"/>
<dbReference type="GO" id="GO:0004842">
    <property type="term" value="F:ubiquitin-protein transferase activity"/>
    <property type="evidence" value="ECO:0007669"/>
    <property type="project" value="InterPro"/>
</dbReference>
<keyword evidence="4" id="KW-0863">Zinc-finger</keyword>
<dbReference type="InterPro" id="IPR044066">
    <property type="entry name" value="TRIAD_supradom"/>
</dbReference>
<dbReference type="InterPro" id="IPR001487">
    <property type="entry name" value="Bromodomain"/>
</dbReference>
<gene>
    <name evidence="12" type="ORF">BDY17DRAFT_321340</name>
</gene>
<keyword evidence="6" id="KW-0862">Zinc</keyword>
<dbReference type="RefSeq" id="XP_033593128.1">
    <property type="nucleotide sequence ID" value="XM_033736605.1"/>
</dbReference>
<dbReference type="CDD" id="cd20335">
    <property type="entry name" value="BRcat_RBR"/>
    <property type="match status" value="1"/>
</dbReference>
<feature type="compositionally biased region" description="Pro residues" evidence="9">
    <location>
        <begin position="386"/>
        <end position="402"/>
    </location>
</feature>
<evidence type="ECO:0000256" key="7">
    <source>
        <dbReference type="ARBA" id="ARBA00023117"/>
    </source>
</evidence>
<keyword evidence="2" id="KW-0479">Metal-binding</keyword>
<evidence type="ECO:0000256" key="2">
    <source>
        <dbReference type="ARBA" id="ARBA00022723"/>
    </source>
</evidence>
<dbReference type="Pfam" id="PF00439">
    <property type="entry name" value="Bromodomain"/>
    <property type="match status" value="1"/>
</dbReference>
<reference evidence="12" key="1">
    <citation type="journal article" date="2020" name="Stud. Mycol.">
        <title>101 Dothideomycetes genomes: a test case for predicting lifestyles and emergence of pathogens.</title>
        <authorList>
            <person name="Haridas S."/>
            <person name="Albert R."/>
            <person name="Binder M."/>
            <person name="Bloem J."/>
            <person name="Labutti K."/>
            <person name="Salamov A."/>
            <person name="Andreopoulos B."/>
            <person name="Baker S."/>
            <person name="Barry K."/>
            <person name="Bills G."/>
            <person name="Bluhm B."/>
            <person name="Cannon C."/>
            <person name="Castanera R."/>
            <person name="Culley D."/>
            <person name="Daum C."/>
            <person name="Ezra D."/>
            <person name="Gonzalez J."/>
            <person name="Henrissat B."/>
            <person name="Kuo A."/>
            <person name="Liang C."/>
            <person name="Lipzen A."/>
            <person name="Lutzoni F."/>
            <person name="Magnuson J."/>
            <person name="Mondo S."/>
            <person name="Nolan M."/>
            <person name="Ohm R."/>
            <person name="Pangilinan J."/>
            <person name="Park H.-J."/>
            <person name="Ramirez L."/>
            <person name="Alfaro M."/>
            <person name="Sun H."/>
            <person name="Tritt A."/>
            <person name="Yoshinaga Y."/>
            <person name="Zwiers L.-H."/>
            <person name="Turgeon B."/>
            <person name="Goodwin S."/>
            <person name="Spatafora J."/>
            <person name="Crous P."/>
            <person name="Grigoriev I."/>
        </authorList>
    </citation>
    <scope>NUCLEOTIDE SEQUENCE</scope>
    <source>
        <strain evidence="12">CBS 113389</strain>
    </source>
</reference>
<dbReference type="InterPro" id="IPR031127">
    <property type="entry name" value="E3_UB_ligase_RBR"/>
</dbReference>
<dbReference type="Gene3D" id="1.20.920.10">
    <property type="entry name" value="Bromodomain-like"/>
    <property type="match status" value="1"/>
</dbReference>
<evidence type="ECO:0000256" key="3">
    <source>
        <dbReference type="ARBA" id="ARBA00022737"/>
    </source>
</evidence>
<dbReference type="Gene3D" id="1.20.120.1750">
    <property type="match status" value="1"/>
</dbReference>
<dbReference type="PROSITE" id="PS00518">
    <property type="entry name" value="ZF_RING_1"/>
    <property type="match status" value="1"/>
</dbReference>
<keyword evidence="13" id="KW-1185">Reference proteome</keyword>
<feature type="compositionally biased region" description="Polar residues" evidence="9">
    <location>
        <begin position="375"/>
        <end position="385"/>
    </location>
</feature>
<evidence type="ECO:0000256" key="9">
    <source>
        <dbReference type="SAM" id="MobiDB-lite"/>
    </source>
</evidence>
<dbReference type="PROSITE" id="PS51873">
    <property type="entry name" value="TRIAD"/>
    <property type="match status" value="1"/>
</dbReference>
<dbReference type="SUPFAM" id="SSF47370">
    <property type="entry name" value="Bromodomain"/>
    <property type="match status" value="1"/>
</dbReference>
<feature type="domain" description="RING-type" evidence="11">
    <location>
        <begin position="18"/>
        <end position="333"/>
    </location>
</feature>
<proteinExistence type="predicted"/>
<dbReference type="GO" id="GO:0006325">
    <property type="term" value="P:chromatin organization"/>
    <property type="evidence" value="ECO:0007669"/>
    <property type="project" value="UniProtKB-ARBA"/>
</dbReference>
<evidence type="ECO:0008006" key="14">
    <source>
        <dbReference type="Google" id="ProtNLM"/>
    </source>
</evidence>
<dbReference type="GO" id="GO:0008270">
    <property type="term" value="F:zinc ion binding"/>
    <property type="evidence" value="ECO:0007669"/>
    <property type="project" value="UniProtKB-KW"/>
</dbReference>
<dbReference type="InterPro" id="IPR036427">
    <property type="entry name" value="Bromodomain-like_sf"/>
</dbReference>
<dbReference type="Proteomes" id="UP000799767">
    <property type="component" value="Unassembled WGS sequence"/>
</dbReference>
<feature type="compositionally biased region" description="Acidic residues" evidence="9">
    <location>
        <begin position="333"/>
        <end position="357"/>
    </location>
</feature>
<feature type="domain" description="Bromo" evidence="10">
    <location>
        <begin position="145"/>
        <end position="213"/>
    </location>
</feature>
<evidence type="ECO:0000259" key="10">
    <source>
        <dbReference type="PROSITE" id="PS50014"/>
    </source>
</evidence>
<evidence type="ECO:0000256" key="1">
    <source>
        <dbReference type="ARBA" id="ARBA00022679"/>
    </source>
</evidence>
<dbReference type="PANTHER" id="PTHR11685">
    <property type="entry name" value="RBR FAMILY RING FINGER AND IBR DOMAIN-CONTAINING"/>
    <property type="match status" value="1"/>
</dbReference>
<name>A0A6A6Q3G2_9PEZI</name>
<organism evidence="12 13">
    <name type="scientific">Neohortaea acidophila</name>
    <dbReference type="NCBI Taxonomy" id="245834"/>
    <lineage>
        <taxon>Eukaryota</taxon>
        <taxon>Fungi</taxon>
        <taxon>Dikarya</taxon>
        <taxon>Ascomycota</taxon>
        <taxon>Pezizomycotina</taxon>
        <taxon>Dothideomycetes</taxon>
        <taxon>Dothideomycetidae</taxon>
        <taxon>Mycosphaerellales</taxon>
        <taxon>Teratosphaeriaceae</taxon>
        <taxon>Neohortaea</taxon>
    </lineage>
</organism>
<evidence type="ECO:0000259" key="11">
    <source>
        <dbReference type="PROSITE" id="PS51873"/>
    </source>
</evidence>
<dbReference type="PROSITE" id="PS50014">
    <property type="entry name" value="BROMODOMAIN_2"/>
    <property type="match status" value="1"/>
</dbReference>
<dbReference type="OrthoDB" id="10009520at2759"/>
<dbReference type="EMBL" id="MU001632">
    <property type="protein sequence ID" value="KAF2486559.1"/>
    <property type="molecule type" value="Genomic_DNA"/>
</dbReference>
<keyword evidence="3" id="KW-0677">Repeat</keyword>
<evidence type="ECO:0000313" key="13">
    <source>
        <dbReference type="Proteomes" id="UP000799767"/>
    </source>
</evidence>